<sequence>MPPSPPTGPSFIATIVQVRTRSIVSRVCPKCGAKLGRDSTVSVCGSAFFCDGFECKDRREAAGRFVVQLTLARGSHLIKAVAFDGSVVDLIGMGASEFDVLVNKHKHLPALLELHLLSLVCYVSLSGKEKAKTEAMRVSLEKEKAASKRKVEEEPGSLAIKATAEKKRRENSPPSI</sequence>
<protein>
    <recommendedName>
        <fullName evidence="4">Replication factor A C-terminal domain-containing protein</fullName>
    </recommendedName>
</protein>
<dbReference type="OrthoDB" id="10514990at2759"/>
<evidence type="ECO:0008006" key="4">
    <source>
        <dbReference type="Google" id="ProtNLM"/>
    </source>
</evidence>
<gene>
    <name evidence="2" type="ORF">BCR33DRAFT_783381</name>
</gene>
<dbReference type="Gene3D" id="2.40.50.140">
    <property type="entry name" value="Nucleic acid-binding proteins"/>
    <property type="match status" value="1"/>
</dbReference>
<feature type="compositionally biased region" description="Basic and acidic residues" evidence="1">
    <location>
        <begin position="142"/>
        <end position="153"/>
    </location>
</feature>
<feature type="region of interest" description="Disordered" evidence="1">
    <location>
        <begin position="142"/>
        <end position="176"/>
    </location>
</feature>
<evidence type="ECO:0000313" key="3">
    <source>
        <dbReference type="Proteomes" id="UP000193642"/>
    </source>
</evidence>
<dbReference type="InterPro" id="IPR012340">
    <property type="entry name" value="NA-bd_OB-fold"/>
</dbReference>
<dbReference type="SUPFAM" id="SSF50249">
    <property type="entry name" value="Nucleic acid-binding proteins"/>
    <property type="match status" value="1"/>
</dbReference>
<feature type="compositionally biased region" description="Basic and acidic residues" evidence="1">
    <location>
        <begin position="163"/>
        <end position="176"/>
    </location>
</feature>
<organism evidence="2 3">
    <name type="scientific">Rhizoclosmatium globosum</name>
    <dbReference type="NCBI Taxonomy" id="329046"/>
    <lineage>
        <taxon>Eukaryota</taxon>
        <taxon>Fungi</taxon>
        <taxon>Fungi incertae sedis</taxon>
        <taxon>Chytridiomycota</taxon>
        <taxon>Chytridiomycota incertae sedis</taxon>
        <taxon>Chytridiomycetes</taxon>
        <taxon>Chytridiales</taxon>
        <taxon>Chytriomycetaceae</taxon>
        <taxon>Rhizoclosmatium</taxon>
    </lineage>
</organism>
<proteinExistence type="predicted"/>
<evidence type="ECO:0000313" key="2">
    <source>
        <dbReference type="EMBL" id="ORY46934.1"/>
    </source>
</evidence>
<keyword evidence="3" id="KW-1185">Reference proteome</keyword>
<reference evidence="2 3" key="1">
    <citation type="submission" date="2016-07" db="EMBL/GenBank/DDBJ databases">
        <title>Pervasive Adenine N6-methylation of Active Genes in Fungi.</title>
        <authorList>
            <consortium name="DOE Joint Genome Institute"/>
            <person name="Mondo S.J."/>
            <person name="Dannebaum R.O."/>
            <person name="Kuo R.C."/>
            <person name="Labutti K."/>
            <person name="Haridas S."/>
            <person name="Kuo A."/>
            <person name="Salamov A."/>
            <person name="Ahrendt S.R."/>
            <person name="Lipzen A."/>
            <person name="Sullivan W."/>
            <person name="Andreopoulos W.B."/>
            <person name="Clum A."/>
            <person name="Lindquist E."/>
            <person name="Daum C."/>
            <person name="Ramamoorthy G.K."/>
            <person name="Gryganskyi A."/>
            <person name="Culley D."/>
            <person name="Magnuson J.K."/>
            <person name="James T.Y."/>
            <person name="O'Malley M.A."/>
            <person name="Stajich J.E."/>
            <person name="Spatafora J.W."/>
            <person name="Visel A."/>
            <person name="Grigoriev I.V."/>
        </authorList>
    </citation>
    <scope>NUCLEOTIDE SEQUENCE [LARGE SCALE GENOMIC DNA]</scope>
    <source>
        <strain evidence="2 3">JEL800</strain>
    </source>
</reference>
<accession>A0A1Y2CJA1</accession>
<dbReference type="EMBL" id="MCGO01000015">
    <property type="protein sequence ID" value="ORY46934.1"/>
    <property type="molecule type" value="Genomic_DNA"/>
</dbReference>
<dbReference type="AlphaFoldDB" id="A0A1Y2CJA1"/>
<evidence type="ECO:0000256" key="1">
    <source>
        <dbReference type="SAM" id="MobiDB-lite"/>
    </source>
</evidence>
<comment type="caution">
    <text evidence="2">The sequence shown here is derived from an EMBL/GenBank/DDBJ whole genome shotgun (WGS) entry which is preliminary data.</text>
</comment>
<name>A0A1Y2CJA1_9FUNG</name>
<dbReference type="Proteomes" id="UP000193642">
    <property type="component" value="Unassembled WGS sequence"/>
</dbReference>